<dbReference type="RefSeq" id="WP_139404657.1">
    <property type="nucleotide sequence ID" value="NZ_JACHEW010000032.1"/>
</dbReference>
<dbReference type="OrthoDB" id="57401at2"/>
<protein>
    <submittedName>
        <fullName evidence="3">Uncharacterized protein</fullName>
    </submittedName>
</protein>
<proteinExistence type="predicted"/>
<reference evidence="2 5" key="2">
    <citation type="submission" date="2020-08" db="EMBL/GenBank/DDBJ databases">
        <title>Genomic Encyclopedia of Type Strains, Phase IV (KMG-IV): sequencing the most valuable type-strain genomes for metagenomic binning, comparative biology and taxonomic classification.</title>
        <authorList>
            <person name="Goeker M."/>
        </authorList>
    </citation>
    <scope>NUCLEOTIDE SEQUENCE [LARGE SCALE GENOMIC DNA]</scope>
    <source>
        <strain evidence="2 5">DSM 12027</strain>
    </source>
</reference>
<dbReference type="PANTHER" id="PTHR35580">
    <property type="entry name" value="CELL SURFACE GLYCOPROTEIN (S-LAYER PROTEIN)-LIKE PROTEIN"/>
    <property type="match status" value="1"/>
</dbReference>
<name>A0A5C4XW97_9DEIO</name>
<feature type="region of interest" description="Disordered" evidence="1">
    <location>
        <begin position="9"/>
        <end position="32"/>
    </location>
</feature>
<organism evidence="3 4">
    <name type="scientific">Deinococcus radiopugnans ATCC 19172</name>
    <dbReference type="NCBI Taxonomy" id="585398"/>
    <lineage>
        <taxon>Bacteria</taxon>
        <taxon>Thermotogati</taxon>
        <taxon>Deinococcota</taxon>
        <taxon>Deinococci</taxon>
        <taxon>Deinococcales</taxon>
        <taxon>Deinococcaceae</taxon>
        <taxon>Deinococcus</taxon>
    </lineage>
</organism>
<evidence type="ECO:0000313" key="3">
    <source>
        <dbReference type="EMBL" id="TNM67386.1"/>
    </source>
</evidence>
<dbReference type="Proteomes" id="UP000313988">
    <property type="component" value="Unassembled WGS sequence"/>
</dbReference>
<dbReference type="EMBL" id="VDMO01000030">
    <property type="protein sequence ID" value="TNM67386.1"/>
    <property type="molecule type" value="Genomic_DNA"/>
</dbReference>
<dbReference type="InterPro" id="IPR011042">
    <property type="entry name" value="6-blade_b-propeller_TolB-like"/>
</dbReference>
<dbReference type="EMBL" id="JACHEW010000032">
    <property type="protein sequence ID" value="MBB6018530.1"/>
    <property type="molecule type" value="Genomic_DNA"/>
</dbReference>
<evidence type="ECO:0000313" key="4">
    <source>
        <dbReference type="Proteomes" id="UP000313988"/>
    </source>
</evidence>
<evidence type="ECO:0000313" key="2">
    <source>
        <dbReference type="EMBL" id="MBB6018530.1"/>
    </source>
</evidence>
<evidence type="ECO:0000313" key="5">
    <source>
        <dbReference type="Proteomes" id="UP000629870"/>
    </source>
</evidence>
<evidence type="ECO:0000256" key="1">
    <source>
        <dbReference type="SAM" id="MobiDB-lite"/>
    </source>
</evidence>
<reference evidence="3 4" key="1">
    <citation type="submission" date="2019-06" db="EMBL/GenBank/DDBJ databases">
        <title>Genome sequence of Deinococcus radiopugnans ATCC 19172.</title>
        <authorList>
            <person name="Maclea K.S."/>
            <person name="Maynard C.R."/>
        </authorList>
    </citation>
    <scope>NUCLEOTIDE SEQUENCE [LARGE SCALE GENOMIC DNA]</scope>
    <source>
        <strain evidence="3 4">ATCC 19172</strain>
    </source>
</reference>
<gene>
    <name evidence="3" type="ORF">FHR04_18320</name>
    <name evidence="2" type="ORF">HNQ04_003811</name>
</gene>
<dbReference type="InterPro" id="IPR052918">
    <property type="entry name" value="Motility_Chemotaxis_Reg"/>
</dbReference>
<sequence length="784" mass="80317">MLLLGMVACGGDNPSSAGPTPVTPPVTSPPSVQTGTLQLDVTGLPAGVPAALHVTAPDGQISAATGPTTLTQQVPGTYKVTADDVTAGDVSYHATVEGSPAHVESSQTATVQVRYAPVPVAFRITTFSADRAALPSEGGRLVLSWAAPGARDFTLTATPSSGLVGLPEPHTGAQTATIEVPANPGTDSLTIVFRLTAHSAAGESDVTQELTVQVAGRSTGTLDVSVTGLPTGTAPGVTVTDPSGELHRIIGSTSLPNLQPGAYTVAAEPVTAGGLFYDGQVVGSPAVVEAGSVTQVGVTYGARPVRVTLSRDAALMGRGAALVGRGSASTFTATVEGAASNAVTWTASGGTLQAGDTQATWTAPDVAGPYTLSATSVANPTQRASVTLTVTPLKAEWTRVAGLSSLAYDQVLDMTTDAQNNVYLVGVTQGSLEGTPQGELDAFLAKVDAQGALQWVRQQAVSSDNYDHLNSVAVDAAGNVYASGQTSGVMEGTGQDPWGDTYVVKFNAAGTRLWVQQQAISTESYDGGRAMAVDAQGNVVVAGISGSGLGTDLGGGGGVFAAKLDSNGHRLWAVQGVTSGTDDEVRGVAVDRAGNVLLTGHRFVDYARYYDAFLVKLTPLGSVAWQREGELSTMASDRATGVVTDGAGNAYVLGTTSGTLEGDQPGGAFLAKFDPAGTRLWVRQHAISTSRGDYAGDLALDHQEQVYVTVNNDYRAYGSTQHKLDQAGTLLWTQPQLPGIVGAPYQTIITVDRTGSVYVAGQIGANELYVGNSGENTFLTKYRQ</sequence>
<dbReference type="Proteomes" id="UP000629870">
    <property type="component" value="Unassembled WGS sequence"/>
</dbReference>
<comment type="caution">
    <text evidence="3">The sequence shown here is derived from an EMBL/GenBank/DDBJ whole genome shotgun (WGS) entry which is preliminary data.</text>
</comment>
<dbReference type="PANTHER" id="PTHR35580:SF1">
    <property type="entry name" value="PHYTASE-LIKE DOMAIN-CONTAINING PROTEIN"/>
    <property type="match status" value="1"/>
</dbReference>
<keyword evidence="5" id="KW-1185">Reference proteome</keyword>
<dbReference type="SUPFAM" id="SSF63829">
    <property type="entry name" value="Calcium-dependent phosphotriesterase"/>
    <property type="match status" value="2"/>
</dbReference>
<dbReference type="Gene3D" id="2.120.10.30">
    <property type="entry name" value="TolB, C-terminal domain"/>
    <property type="match status" value="1"/>
</dbReference>
<accession>A0A5C4XW97</accession>
<dbReference type="AlphaFoldDB" id="A0A5C4XW97"/>